<proteinExistence type="predicted"/>
<feature type="transmembrane region" description="Helical" evidence="1">
    <location>
        <begin position="21"/>
        <end position="45"/>
    </location>
</feature>
<feature type="transmembrane region" description="Helical" evidence="1">
    <location>
        <begin position="57"/>
        <end position="77"/>
    </location>
</feature>
<reference evidence="2 3" key="1">
    <citation type="submission" date="2019-04" db="EMBL/GenBank/DDBJ databases">
        <title>Natronomonas sp. F20-122 a newhaloarchaeon isolated from a saline saltern of Isla Bacuta, Huelva, Spain.</title>
        <authorList>
            <person name="Duran-Viseras A."/>
            <person name="Sanchez-Porro C."/>
            <person name="Ventosa A."/>
        </authorList>
    </citation>
    <scope>NUCLEOTIDE SEQUENCE [LARGE SCALE GENOMIC DNA]</scope>
    <source>
        <strain evidence="2 3">F20-122</strain>
    </source>
</reference>
<protein>
    <submittedName>
        <fullName evidence="2">Uncharacterized protein</fullName>
    </submittedName>
</protein>
<organism evidence="2 3">
    <name type="scientific">Natronomonas salsuginis</name>
    <dbReference type="NCBI Taxonomy" id="2217661"/>
    <lineage>
        <taxon>Archaea</taxon>
        <taxon>Methanobacteriati</taxon>
        <taxon>Methanobacteriota</taxon>
        <taxon>Stenosarchaea group</taxon>
        <taxon>Halobacteria</taxon>
        <taxon>Halobacteriales</taxon>
        <taxon>Natronomonadaceae</taxon>
        <taxon>Natronomonas</taxon>
    </lineage>
</organism>
<dbReference type="EMBL" id="QKNX01000003">
    <property type="protein sequence ID" value="TKR25759.1"/>
    <property type="molecule type" value="Genomic_DNA"/>
</dbReference>
<evidence type="ECO:0000313" key="2">
    <source>
        <dbReference type="EMBL" id="TKR25759.1"/>
    </source>
</evidence>
<evidence type="ECO:0000313" key="3">
    <source>
        <dbReference type="Proteomes" id="UP000308037"/>
    </source>
</evidence>
<dbReference type="Proteomes" id="UP000308037">
    <property type="component" value="Unassembled WGS sequence"/>
</dbReference>
<evidence type="ECO:0000256" key="1">
    <source>
        <dbReference type="SAM" id="Phobius"/>
    </source>
</evidence>
<dbReference type="RefSeq" id="WP_137276766.1">
    <property type="nucleotide sequence ID" value="NZ_QKNX01000003.1"/>
</dbReference>
<gene>
    <name evidence="2" type="ORF">DM868_10155</name>
</gene>
<keyword evidence="1" id="KW-0472">Membrane</keyword>
<keyword evidence="1" id="KW-1133">Transmembrane helix</keyword>
<sequence>MADSEDSRTVGVHRGCVQGALAAIAFTVGASLAVAAGALVLFLVVRHGEQFVDSERIRSLLALVSFVVFISIPVYLLSIQCIRRSR</sequence>
<accession>A0A4U5JI39</accession>
<name>A0A4U5JI39_9EURY</name>
<dbReference type="AlphaFoldDB" id="A0A4U5JI39"/>
<keyword evidence="1" id="KW-0812">Transmembrane</keyword>
<keyword evidence="3" id="KW-1185">Reference proteome</keyword>
<comment type="caution">
    <text evidence="2">The sequence shown here is derived from an EMBL/GenBank/DDBJ whole genome shotgun (WGS) entry which is preliminary data.</text>
</comment>